<dbReference type="EMBL" id="JABFDB010000001">
    <property type="protein sequence ID" value="NYZ18938.1"/>
    <property type="molecule type" value="Genomic_DNA"/>
</dbReference>
<evidence type="ECO:0000256" key="6">
    <source>
        <dbReference type="SAM" id="Phobius"/>
    </source>
</evidence>
<dbReference type="PANTHER" id="PTHR32322:SF2">
    <property type="entry name" value="EAMA DOMAIN-CONTAINING PROTEIN"/>
    <property type="match status" value="1"/>
</dbReference>
<dbReference type="SUPFAM" id="SSF103481">
    <property type="entry name" value="Multidrug resistance efflux transporter EmrE"/>
    <property type="match status" value="2"/>
</dbReference>
<name>A0ABX2T6U5_9PROT</name>
<evidence type="ECO:0000259" key="7">
    <source>
        <dbReference type="Pfam" id="PF00892"/>
    </source>
</evidence>
<gene>
    <name evidence="8" type="ORF">HND93_04380</name>
</gene>
<accession>A0ABX2T6U5</accession>
<feature type="transmembrane region" description="Helical" evidence="6">
    <location>
        <begin position="212"/>
        <end position="231"/>
    </location>
</feature>
<feature type="transmembrane region" description="Helical" evidence="6">
    <location>
        <begin position="268"/>
        <end position="287"/>
    </location>
</feature>
<dbReference type="Proteomes" id="UP000584642">
    <property type="component" value="Unassembled WGS sequence"/>
</dbReference>
<comment type="subcellular location">
    <subcellularLocation>
        <location evidence="1">Membrane</location>
        <topology evidence="1">Multi-pass membrane protein</topology>
    </subcellularLocation>
</comment>
<feature type="transmembrane region" description="Helical" evidence="6">
    <location>
        <begin position="32"/>
        <end position="54"/>
    </location>
</feature>
<evidence type="ECO:0000313" key="8">
    <source>
        <dbReference type="EMBL" id="NYZ18938.1"/>
    </source>
</evidence>
<evidence type="ECO:0000256" key="1">
    <source>
        <dbReference type="ARBA" id="ARBA00004141"/>
    </source>
</evidence>
<keyword evidence="5 6" id="KW-0472">Membrane</keyword>
<feature type="transmembrane region" description="Helical" evidence="6">
    <location>
        <begin position="122"/>
        <end position="141"/>
    </location>
</feature>
<comment type="caution">
    <text evidence="8">The sequence shown here is derived from an EMBL/GenBank/DDBJ whole genome shotgun (WGS) entry which is preliminary data.</text>
</comment>
<feature type="transmembrane region" description="Helical" evidence="6">
    <location>
        <begin position="181"/>
        <end position="200"/>
    </location>
</feature>
<feature type="transmembrane region" description="Helical" evidence="6">
    <location>
        <begin position="92"/>
        <end position="113"/>
    </location>
</feature>
<feature type="transmembrane region" description="Helical" evidence="6">
    <location>
        <begin position="243"/>
        <end position="262"/>
    </location>
</feature>
<feature type="transmembrane region" description="Helical" evidence="6">
    <location>
        <begin position="147"/>
        <end position="169"/>
    </location>
</feature>
<feature type="domain" description="EamA" evidence="7">
    <location>
        <begin position="151"/>
        <end position="285"/>
    </location>
</feature>
<proteinExistence type="inferred from homology"/>
<evidence type="ECO:0000313" key="9">
    <source>
        <dbReference type="Proteomes" id="UP000584642"/>
    </source>
</evidence>
<evidence type="ECO:0000256" key="5">
    <source>
        <dbReference type="ARBA" id="ARBA00023136"/>
    </source>
</evidence>
<reference evidence="8 9" key="1">
    <citation type="submission" date="2020-05" db="EMBL/GenBank/DDBJ databases">
        <title>Azospirillum oleiclasticum sp. nov, a nitrogen-fixing and heavy crude oil-emulsifying bacterium isolated from the crude oil of Yumen Oilfield.</title>
        <authorList>
            <person name="Wu D."/>
            <person name="Cai M."/>
            <person name="Zhang X."/>
        </authorList>
    </citation>
    <scope>NUCLEOTIDE SEQUENCE [LARGE SCALE GENOMIC DNA]</scope>
    <source>
        <strain evidence="8 9">ROY-1-1-2</strain>
    </source>
</reference>
<comment type="similarity">
    <text evidence="2">Belongs to the EamA transporter family.</text>
</comment>
<feature type="domain" description="EamA" evidence="7">
    <location>
        <begin position="5"/>
        <end position="136"/>
    </location>
</feature>
<evidence type="ECO:0000256" key="2">
    <source>
        <dbReference type="ARBA" id="ARBA00007362"/>
    </source>
</evidence>
<dbReference type="InterPro" id="IPR000620">
    <property type="entry name" value="EamA_dom"/>
</dbReference>
<evidence type="ECO:0000256" key="4">
    <source>
        <dbReference type="ARBA" id="ARBA00022989"/>
    </source>
</evidence>
<keyword evidence="4 6" id="KW-1133">Transmembrane helix</keyword>
<evidence type="ECO:0000256" key="3">
    <source>
        <dbReference type="ARBA" id="ARBA00022692"/>
    </source>
</evidence>
<dbReference type="PANTHER" id="PTHR32322">
    <property type="entry name" value="INNER MEMBRANE TRANSPORTER"/>
    <property type="match status" value="1"/>
</dbReference>
<organism evidence="8 9">
    <name type="scientific">Azospirillum oleiclasticum</name>
    <dbReference type="NCBI Taxonomy" id="2735135"/>
    <lineage>
        <taxon>Bacteria</taxon>
        <taxon>Pseudomonadati</taxon>
        <taxon>Pseudomonadota</taxon>
        <taxon>Alphaproteobacteria</taxon>
        <taxon>Rhodospirillales</taxon>
        <taxon>Azospirillaceae</taxon>
        <taxon>Azospirillum</taxon>
    </lineage>
</organism>
<dbReference type="InterPro" id="IPR050638">
    <property type="entry name" value="AA-Vitamin_Transporters"/>
</dbReference>
<keyword evidence="3 6" id="KW-0812">Transmembrane</keyword>
<keyword evidence="9" id="KW-1185">Reference proteome</keyword>
<sequence length="290" mass="30755">MRASLLLLAAVVTLWGAHWPIMKVGLAHVGPLWFNALRFLTGGLSLFLVVALLGRLRVPPRRDWPLLLSVGLGQMMLFGVLVMYALRHVPAGRSAVLAYTTTLWVTPLSVLILGETVSRRKVVGTVLGLAGIAVLFNPLTLDWSDRAVVVGNLILLVAALVWALCILHIRAYRGLSSTLELAPWQMLLAAVPVTGAALWIEGPHPGDGTLTFFLVAAYAGPLATGFCFWAVNQLTARLPAATFSNAMLAVPMSGILFSAAALGDLPSGPVLLGMAIILAGMATVVAAERR</sequence>
<dbReference type="Gene3D" id="1.10.3730.20">
    <property type="match status" value="1"/>
</dbReference>
<dbReference type="InterPro" id="IPR037185">
    <property type="entry name" value="EmrE-like"/>
</dbReference>
<protein>
    <submittedName>
        <fullName evidence="8">DMT family transporter</fullName>
    </submittedName>
</protein>
<dbReference type="Pfam" id="PF00892">
    <property type="entry name" value="EamA"/>
    <property type="match status" value="2"/>
</dbReference>
<feature type="transmembrane region" description="Helical" evidence="6">
    <location>
        <begin position="66"/>
        <end position="86"/>
    </location>
</feature>